<evidence type="ECO:0000313" key="3">
    <source>
        <dbReference type="Proteomes" id="UP000216024"/>
    </source>
</evidence>
<dbReference type="Pfam" id="PF02769">
    <property type="entry name" value="AIRS_C"/>
    <property type="match status" value="1"/>
</dbReference>
<dbReference type="FunFam" id="3.30.1330.10:FF:000013">
    <property type="entry name" value="Phosphoribosylformylglycinamidine synthase"/>
    <property type="match status" value="1"/>
</dbReference>
<dbReference type="SUPFAM" id="SSF56042">
    <property type="entry name" value="PurM C-terminal domain-like"/>
    <property type="match status" value="2"/>
</dbReference>
<dbReference type="GO" id="GO:0006164">
    <property type="term" value="P:purine nucleotide biosynthetic process"/>
    <property type="evidence" value="ECO:0007669"/>
    <property type="project" value="UniProtKB-KW"/>
</dbReference>
<dbReference type="InterPro" id="IPR010918">
    <property type="entry name" value="PurM-like_C_dom"/>
</dbReference>
<dbReference type="InterPro" id="IPR010141">
    <property type="entry name" value="FGAM_synthase"/>
</dbReference>
<protein>
    <submittedName>
        <fullName evidence="2">Phosphoribosylformylglycinamidine synthase</fullName>
    </submittedName>
</protein>
<dbReference type="PROSITE" id="PS51273">
    <property type="entry name" value="GATASE_TYPE_1"/>
    <property type="match status" value="1"/>
</dbReference>
<dbReference type="GO" id="GO:0005737">
    <property type="term" value="C:cytoplasm"/>
    <property type="evidence" value="ECO:0007669"/>
    <property type="project" value="TreeGrafter"/>
</dbReference>
<dbReference type="Gene3D" id="3.30.1330.10">
    <property type="entry name" value="PurM-like, N-terminal domain"/>
    <property type="match status" value="2"/>
</dbReference>
<dbReference type="SMART" id="SM01211">
    <property type="entry name" value="GATase_5"/>
    <property type="match status" value="1"/>
</dbReference>
<dbReference type="Proteomes" id="UP000216024">
    <property type="component" value="Unassembled WGS sequence"/>
</dbReference>
<gene>
    <name evidence="2" type="ORF">CCE28_10445</name>
</gene>
<sequence length="1239" mass="139431">MKVLYVEKKKGFQVAAKGIYRDLKENLNMEEVENVRVLNRYVIENISEETYEKAKYTIFAEAPVDCLYEEKFSKAEEDFAFGIEYLPGQYDQRKDFSIQCVKLIKEENINVHTGRVIIIEGKLNEDQKNKIKNHLINEVDSREMDLNTYIMEENTVNEDEDIIVKDFIDMNEEELKSYYNQIGFAMKFQDLLFCQRYFKDEEKRNPTIVELKVIDTYWSDHCRHTTFLTEIKKIQIDEGHYKEEIETTLKEYLQSRDRINNKKPISLMDLAQINMKELRYDGMLNDLEESSEINAASIEVDVKVDDRVEKWLVMFKNETHNHPTEIEPFGGASTCLGGAIRDPLSGRSYVYGAMRITGSGDPTVDIKDTLEGKLPQIKITTEAANGYSSYGNQIGVPTGFVDEVYDEGYLAKRMEVGAVIAANKKENVVRLEPKEGDVVLLVGGRTGRDGCGGATGSSKAHDIQSIELCGAEVQKGNAPMERKIQRLFRNEKASRLIKKCNDFGAGGVSVAIGELSDSLDIYLDRIPKKYEGLNSLELAISESQERMALVLDKENVDEFISYSIEENVEATIVAHITDTGRIRMKNKDRVVLDMARSFLDTNGVRGNTNISIESPEVFEKVENPVTIDGIVDKLKSLNVCSKRGLIEKFDSTVGGNSILMPLGGKYQLTPQEGMAFKIPVYDGECGTASIMSYGYNPNICRQSPYHGGIYSVIEALTRIVALGGDYKKVRLSMQEYFMKLGEDPKNWGKPFSCLLGAYKAQKEFGIGSIGGKDSMSGSFNEIHVPPTLITFAVNTMDIEKVVSAEMKKMGSTLVELRTNVNENNIPDFDELKKNFEKISELNEEKKILSMASVKNGGSIISALKMCFGNKIGIQFNDDVLKDGFEVSYGNILLEIDKDYNVGELFEGYNYKIIGTTTEDEMVHVNGESVSVDSLIETWEKPLRKVFPVDEKANGEMKNIEYVSDKKKKSRIKIAKPRVLVPVFPGTNCEYESMNAFKKAGAQVESFVFNNLNPNYIKESIDKLANEIEQSQIIMIPGGFSAGDEPDGSGKFISTVFRNPKISNSLMNMLKNKDGLMLGICNGFQALIKLGLLPYGEIRTIEEDDVTLTYNNIGRHMSKIVKTKVVSNKSPWYSSFNVGDTHNIAISHGEGRFIGSEKLIEKLIENGQVATQYVDLDHNPTYDIEYNPNGSMYAIEGITSADGRILGKMAHSERMRNNTAINVEEEQYEDIFKNGVEYFL</sequence>
<organism evidence="2 3">
    <name type="scientific">Anaeromicrobium sediminis</name>
    <dbReference type="NCBI Taxonomy" id="1478221"/>
    <lineage>
        <taxon>Bacteria</taxon>
        <taxon>Bacillati</taxon>
        <taxon>Bacillota</taxon>
        <taxon>Clostridia</taxon>
        <taxon>Peptostreptococcales</taxon>
        <taxon>Thermotaleaceae</taxon>
        <taxon>Anaeromicrobium</taxon>
    </lineage>
</organism>
<name>A0A267MIC2_9FIRM</name>
<proteinExistence type="predicted"/>
<evidence type="ECO:0000313" key="2">
    <source>
        <dbReference type="EMBL" id="PAB59276.1"/>
    </source>
</evidence>
<dbReference type="InterPro" id="IPR029062">
    <property type="entry name" value="Class_I_gatase-like"/>
</dbReference>
<dbReference type="SUPFAM" id="SSF55326">
    <property type="entry name" value="PurM N-terminal domain-like"/>
    <property type="match status" value="2"/>
</dbReference>
<dbReference type="GO" id="GO:0004642">
    <property type="term" value="F:phosphoribosylformylglycinamidine synthase activity"/>
    <property type="evidence" value="ECO:0007669"/>
    <property type="project" value="TreeGrafter"/>
</dbReference>
<dbReference type="PANTHER" id="PTHR10099:SF1">
    <property type="entry name" value="PHOSPHORIBOSYLFORMYLGLYCINAMIDINE SYNTHASE"/>
    <property type="match status" value="1"/>
</dbReference>
<dbReference type="InterPro" id="IPR036921">
    <property type="entry name" value="PurM-like_N_sf"/>
</dbReference>
<dbReference type="GO" id="GO:0046872">
    <property type="term" value="F:metal ion binding"/>
    <property type="evidence" value="ECO:0007669"/>
    <property type="project" value="UniProtKB-KW"/>
</dbReference>
<dbReference type="Gene3D" id="3.90.650.10">
    <property type="entry name" value="PurM-like C-terminal domain"/>
    <property type="match status" value="2"/>
</dbReference>
<dbReference type="InterPro" id="IPR036676">
    <property type="entry name" value="PurM-like_C_sf"/>
</dbReference>
<dbReference type="CDD" id="cd02203">
    <property type="entry name" value="PurL_repeat1"/>
    <property type="match status" value="1"/>
</dbReference>
<dbReference type="OrthoDB" id="9804441at2"/>
<dbReference type="Gene3D" id="3.40.50.880">
    <property type="match status" value="1"/>
</dbReference>
<dbReference type="CDD" id="cd02204">
    <property type="entry name" value="PurL_repeat2"/>
    <property type="match status" value="1"/>
</dbReference>
<reference evidence="2 3" key="1">
    <citation type="submission" date="2017-06" db="EMBL/GenBank/DDBJ databases">
        <title>Draft genome sequence of anaerobic fermentative bacterium Anaeromicrobium sediminis DY2726D isolated from West Pacific Ocean sediments.</title>
        <authorList>
            <person name="Zeng X."/>
        </authorList>
    </citation>
    <scope>NUCLEOTIDE SEQUENCE [LARGE SCALE GENOMIC DNA]</scope>
    <source>
        <strain evidence="2 3">DY2726D</strain>
    </source>
</reference>
<dbReference type="Pfam" id="PF13507">
    <property type="entry name" value="GATase_5"/>
    <property type="match status" value="1"/>
</dbReference>
<keyword evidence="3" id="KW-1185">Reference proteome</keyword>
<dbReference type="EMBL" id="NIBG01000008">
    <property type="protein sequence ID" value="PAB59276.1"/>
    <property type="molecule type" value="Genomic_DNA"/>
</dbReference>
<accession>A0A267MIC2</accession>
<dbReference type="RefSeq" id="WP_095133656.1">
    <property type="nucleotide sequence ID" value="NZ_NIBG01000008.1"/>
</dbReference>
<dbReference type="AlphaFoldDB" id="A0A267MIC2"/>
<dbReference type="GO" id="GO:0005524">
    <property type="term" value="F:ATP binding"/>
    <property type="evidence" value="ECO:0007669"/>
    <property type="project" value="UniProtKB-KW"/>
</dbReference>
<feature type="domain" description="PurM-like C-terminal" evidence="1">
    <location>
        <begin position="434"/>
        <end position="584"/>
    </location>
</feature>
<dbReference type="PANTHER" id="PTHR10099">
    <property type="entry name" value="PHOSPHORIBOSYLFORMYLGLYCINAMIDINE SYNTHASE"/>
    <property type="match status" value="1"/>
</dbReference>
<evidence type="ECO:0000259" key="1">
    <source>
        <dbReference type="Pfam" id="PF02769"/>
    </source>
</evidence>
<dbReference type="SUPFAM" id="SSF52317">
    <property type="entry name" value="Class I glutamine amidotransferase-like"/>
    <property type="match status" value="1"/>
</dbReference>
<comment type="caution">
    <text evidence="2">The sequence shown here is derived from an EMBL/GenBank/DDBJ whole genome shotgun (WGS) entry which is preliminary data.</text>
</comment>
<dbReference type="NCBIfam" id="TIGR01857">
    <property type="entry name" value="FGAM-synthase"/>
    <property type="match status" value="1"/>
</dbReference>